<organism evidence="1 2">
    <name type="scientific">Luteibacter rhizovicinus DSM 16549</name>
    <dbReference type="NCBI Taxonomy" id="1440763"/>
    <lineage>
        <taxon>Bacteria</taxon>
        <taxon>Pseudomonadati</taxon>
        <taxon>Pseudomonadota</taxon>
        <taxon>Gammaproteobacteria</taxon>
        <taxon>Lysobacterales</taxon>
        <taxon>Rhodanobacteraceae</taxon>
        <taxon>Luteibacter</taxon>
    </lineage>
</organism>
<sequence>MSGRFQRITPFLWFDTQAEEAANYYVSIFPNSRVTSVTRYTREAAQASGRPVDSVMTAAFELDGQQVTALNGGPIFTFTEALSLVVRCHDQAEIDHYWDKLSAGGDPQAQACGWLKDKYGLSWQIVPDDIEALVQNPGSVAALMQMKKIDIAAMKAAA</sequence>
<evidence type="ECO:0000313" key="2">
    <source>
        <dbReference type="Proteomes" id="UP000182987"/>
    </source>
</evidence>
<protein>
    <submittedName>
        <fullName evidence="1">Uncharacterized protein</fullName>
    </submittedName>
</protein>
<dbReference type="KEGG" id="lrz:BJI69_08025"/>
<proteinExistence type="predicted"/>
<dbReference type="Proteomes" id="UP000182987">
    <property type="component" value="Chromosome"/>
</dbReference>
<name>A0A0G9HA84_9GAMM</name>
<dbReference type="SUPFAM" id="SSF54593">
    <property type="entry name" value="Glyoxalase/Bleomycin resistance protein/Dihydroxybiphenyl dioxygenase"/>
    <property type="match status" value="1"/>
</dbReference>
<dbReference type="InterPro" id="IPR028973">
    <property type="entry name" value="PhnB-like"/>
</dbReference>
<dbReference type="PATRIC" id="fig|1440763.5.peg.2765"/>
<reference evidence="2" key="1">
    <citation type="submission" date="2016-09" db="EMBL/GenBank/DDBJ databases">
        <authorList>
            <person name="Lysoe E."/>
        </authorList>
    </citation>
    <scope>NUCLEOTIDE SEQUENCE [LARGE SCALE GENOMIC DNA]</scope>
    <source>
        <strain evidence="2">LJ96T</strain>
    </source>
</reference>
<evidence type="ECO:0000313" key="1">
    <source>
        <dbReference type="EMBL" id="APG03859.1"/>
    </source>
</evidence>
<dbReference type="InterPro" id="IPR009725">
    <property type="entry name" value="3_dmu_93_MTrfase"/>
</dbReference>
<dbReference type="RefSeq" id="WP_046968383.1">
    <property type="nucleotide sequence ID" value="NZ_CP017480.1"/>
</dbReference>
<accession>A0A0G9HA84</accession>
<dbReference type="PANTHER" id="PTHR33990">
    <property type="entry name" value="PROTEIN YJDN-RELATED"/>
    <property type="match status" value="1"/>
</dbReference>
<dbReference type="STRING" id="1440763.BJI69_08025"/>
<dbReference type="Pfam" id="PF06983">
    <property type="entry name" value="3-dmu-9_3-mt"/>
    <property type="match status" value="1"/>
</dbReference>
<dbReference type="CDD" id="cd06588">
    <property type="entry name" value="PhnB_like"/>
    <property type="match status" value="1"/>
</dbReference>
<dbReference type="Gene3D" id="3.10.180.10">
    <property type="entry name" value="2,3-Dihydroxybiphenyl 1,2-Dioxygenase, domain 1"/>
    <property type="match status" value="1"/>
</dbReference>
<gene>
    <name evidence="1" type="ORF">BJI69_08025</name>
</gene>
<keyword evidence="2" id="KW-1185">Reference proteome</keyword>
<dbReference type="PIRSF" id="PIRSF021700">
    <property type="entry name" value="3_dmu_93_MTrfase"/>
    <property type="match status" value="1"/>
</dbReference>
<dbReference type="AlphaFoldDB" id="A0A0G9HA84"/>
<dbReference type="OrthoDB" id="5293819at2"/>
<dbReference type="InterPro" id="IPR029068">
    <property type="entry name" value="Glyas_Bleomycin-R_OHBP_Dase"/>
</dbReference>
<dbReference type="EMBL" id="CP017480">
    <property type="protein sequence ID" value="APG03859.1"/>
    <property type="molecule type" value="Genomic_DNA"/>
</dbReference>